<keyword evidence="7 9" id="KW-0472">Membrane</keyword>
<gene>
    <name evidence="12" type="ORF">FZ942_26660</name>
</gene>
<feature type="transmembrane region" description="Helical" evidence="9">
    <location>
        <begin position="30"/>
        <end position="51"/>
    </location>
</feature>
<feature type="transmembrane region" description="Helical" evidence="9">
    <location>
        <begin position="171"/>
        <end position="190"/>
    </location>
</feature>
<feature type="transmembrane region" description="Helical" evidence="9">
    <location>
        <begin position="534"/>
        <end position="551"/>
    </location>
</feature>
<feature type="transmembrane region" description="Helical" evidence="9">
    <location>
        <begin position="465"/>
        <end position="489"/>
    </location>
</feature>
<keyword evidence="6 9" id="KW-1133">Transmembrane helix</keyword>
<reference evidence="12 13" key="1">
    <citation type="submission" date="2019-08" db="EMBL/GenBank/DDBJ databases">
        <authorList>
            <person name="Grouzdev D."/>
            <person name="Tikhonova E."/>
            <person name="Kravchenko I."/>
        </authorList>
    </citation>
    <scope>NUCLEOTIDE SEQUENCE [LARGE SCALE GENOMIC DNA]</scope>
    <source>
        <strain evidence="12 13">59b</strain>
    </source>
</reference>
<feature type="transmembrane region" description="Helical" evidence="9">
    <location>
        <begin position="363"/>
        <end position="386"/>
    </location>
</feature>
<dbReference type="AlphaFoldDB" id="A0A5A9GE98"/>
<dbReference type="InterPro" id="IPR055348">
    <property type="entry name" value="DctQ"/>
</dbReference>
<protein>
    <submittedName>
        <fullName evidence="12">TRAP transporter large permease subunit</fullName>
    </submittedName>
</protein>
<dbReference type="PANTHER" id="PTHR33362:SF2">
    <property type="entry name" value="TRAP TRANSPORTER LARGE PERMEASE PROTEIN"/>
    <property type="match status" value="1"/>
</dbReference>
<evidence type="ECO:0000256" key="9">
    <source>
        <dbReference type="SAM" id="Phobius"/>
    </source>
</evidence>
<feature type="transmembrane region" description="Helical" evidence="9">
    <location>
        <begin position="250"/>
        <end position="271"/>
    </location>
</feature>
<dbReference type="GO" id="GO:0005886">
    <property type="term" value="C:plasma membrane"/>
    <property type="evidence" value="ECO:0007669"/>
    <property type="project" value="UniProtKB-SubCell"/>
</dbReference>
<evidence type="ECO:0000256" key="6">
    <source>
        <dbReference type="ARBA" id="ARBA00022989"/>
    </source>
</evidence>
<dbReference type="Pfam" id="PF06808">
    <property type="entry name" value="DctM"/>
    <property type="match status" value="1"/>
</dbReference>
<keyword evidence="3" id="KW-1003">Cell membrane</keyword>
<keyword evidence="4 8" id="KW-0997">Cell inner membrane</keyword>
<dbReference type="GO" id="GO:0022857">
    <property type="term" value="F:transmembrane transporter activity"/>
    <property type="evidence" value="ECO:0007669"/>
    <property type="project" value="UniProtKB-UniRule"/>
</dbReference>
<keyword evidence="2 8" id="KW-0813">Transport</keyword>
<dbReference type="Pfam" id="PF04290">
    <property type="entry name" value="DctQ"/>
    <property type="match status" value="1"/>
</dbReference>
<evidence type="ECO:0000256" key="2">
    <source>
        <dbReference type="ARBA" id="ARBA00022448"/>
    </source>
</evidence>
<sequence length="627" mass="66417">MEIALPPRREYGDTALTERVLARFVTTIEYLGAAILALDMVIVAASVVARYYFHAPFDWAEEIASGLMSTMIFLGAASGLGRTQHVGIDVVVNLLPPRWRPFVASVAAWATALVAGMLLYSTYDLMLDTHGQTTPIGLPQWWFHLPVLLGVAAMTVFAVNNCFKAEPAARWSALAVCLTVAAAILGWNVLLPDDTVSPILLLCIAAVGGLALGVPVAFALGLGSMSYFLMDPSLSMLIWAQQVSSGAHHFVLLAIPFFVLAGLTMEVNGMSSRLIELLLRMIGRFRGGLNLIVIFATMLFSGVSGSKLADIAAVGGVIMPAIRKTGQNENETAGLLACTAVMAETIPPCVNLIIFAFVSNISIGGLFMAGVIPAVLMALCLAGVAIYAGTRVDLDRVFVEVPRRPLLPLIGGAAVTLAMILMIGRGVTTGIATSTEISAFAVIYAFLVGGLMFRELTLKMTVALFVRAAAMTGSILFIVAVASSLSYALTIERIPDQISTTMIALGQQFGPLSFVLVSIVIMFGFGMILEGAPALILFGPLLTPIAGALGINPLQFGVIMVIAMGLGFFAPPIGVGLFVTNALTGTQMKNVVRPMMKYLAVLVAALLVLVLVPDFSLWLPRHLGMIR</sequence>
<evidence type="ECO:0000313" key="13">
    <source>
        <dbReference type="Proteomes" id="UP000324927"/>
    </source>
</evidence>
<evidence type="ECO:0000259" key="11">
    <source>
        <dbReference type="Pfam" id="PF06808"/>
    </source>
</evidence>
<feature type="transmembrane region" description="Helical" evidence="9">
    <location>
        <begin position="599"/>
        <end position="619"/>
    </location>
</feature>
<comment type="subcellular location">
    <subcellularLocation>
        <location evidence="1 8">Cell inner membrane</location>
        <topology evidence="1 8">Multi-pass membrane protein</topology>
    </subcellularLocation>
</comment>
<feature type="transmembrane region" description="Helical" evidence="9">
    <location>
        <begin position="406"/>
        <end position="424"/>
    </location>
</feature>
<evidence type="ECO:0000256" key="4">
    <source>
        <dbReference type="ARBA" id="ARBA00022519"/>
    </source>
</evidence>
<dbReference type="NCBIfam" id="TIGR00786">
    <property type="entry name" value="dctM"/>
    <property type="match status" value="1"/>
</dbReference>
<feature type="transmembrane region" description="Helical" evidence="9">
    <location>
        <begin position="557"/>
        <end position="579"/>
    </location>
</feature>
<feature type="transmembrane region" description="Helical" evidence="9">
    <location>
        <begin position="509"/>
        <end position="529"/>
    </location>
</feature>
<feature type="transmembrane region" description="Helical" evidence="9">
    <location>
        <begin position="141"/>
        <end position="159"/>
    </location>
</feature>
<keyword evidence="13" id="KW-1185">Reference proteome</keyword>
<feature type="transmembrane region" description="Helical" evidence="9">
    <location>
        <begin position="196"/>
        <end position="229"/>
    </location>
</feature>
<evidence type="ECO:0000256" key="8">
    <source>
        <dbReference type="RuleBase" id="RU369079"/>
    </source>
</evidence>
<feature type="transmembrane region" description="Helical" evidence="9">
    <location>
        <begin position="334"/>
        <end position="357"/>
    </location>
</feature>
<feature type="transmembrane region" description="Helical" evidence="9">
    <location>
        <begin position="430"/>
        <end position="453"/>
    </location>
</feature>
<feature type="domain" description="Tripartite ATP-independent periplasmic transporters DctQ component" evidence="10">
    <location>
        <begin position="40"/>
        <end position="163"/>
    </location>
</feature>
<dbReference type="Proteomes" id="UP000324927">
    <property type="component" value="Unassembled WGS sequence"/>
</dbReference>
<name>A0A5A9GE98_AZOLI</name>
<evidence type="ECO:0000256" key="7">
    <source>
        <dbReference type="ARBA" id="ARBA00023136"/>
    </source>
</evidence>
<evidence type="ECO:0000313" key="12">
    <source>
        <dbReference type="EMBL" id="KAA0592731.1"/>
    </source>
</evidence>
<evidence type="ECO:0000259" key="10">
    <source>
        <dbReference type="Pfam" id="PF04290"/>
    </source>
</evidence>
<evidence type="ECO:0000256" key="5">
    <source>
        <dbReference type="ARBA" id="ARBA00022692"/>
    </source>
</evidence>
<dbReference type="OrthoDB" id="7847241at2"/>
<dbReference type="InterPro" id="IPR004681">
    <property type="entry name" value="TRAP_DctM"/>
</dbReference>
<comment type="function">
    <text evidence="8">Part of the tripartite ATP-independent periplasmic (TRAP) transport system.</text>
</comment>
<organism evidence="12 13">
    <name type="scientific">Azospirillum lipoferum</name>
    <dbReference type="NCBI Taxonomy" id="193"/>
    <lineage>
        <taxon>Bacteria</taxon>
        <taxon>Pseudomonadati</taxon>
        <taxon>Pseudomonadota</taxon>
        <taxon>Alphaproteobacteria</taxon>
        <taxon>Rhodospirillales</taxon>
        <taxon>Azospirillaceae</taxon>
        <taxon>Azospirillum</taxon>
    </lineage>
</organism>
<keyword evidence="5 9" id="KW-0812">Transmembrane</keyword>
<evidence type="ECO:0000256" key="3">
    <source>
        <dbReference type="ARBA" id="ARBA00022475"/>
    </source>
</evidence>
<feature type="domain" description="TRAP C4-dicarboxylate transport system permease DctM subunit" evidence="11">
    <location>
        <begin position="207"/>
        <end position="614"/>
    </location>
</feature>
<comment type="caution">
    <text evidence="12">The sequence shown here is derived from an EMBL/GenBank/DDBJ whole genome shotgun (WGS) entry which is preliminary data.</text>
</comment>
<feature type="transmembrane region" description="Helical" evidence="9">
    <location>
        <begin position="102"/>
        <end position="121"/>
    </location>
</feature>
<dbReference type="RefSeq" id="WP_149234098.1">
    <property type="nucleotide sequence ID" value="NZ_JALJXJ010000017.1"/>
</dbReference>
<dbReference type="EMBL" id="VTTN01000014">
    <property type="protein sequence ID" value="KAA0592731.1"/>
    <property type="molecule type" value="Genomic_DNA"/>
</dbReference>
<accession>A0A5A9GE98</accession>
<dbReference type="PANTHER" id="PTHR33362">
    <property type="entry name" value="SIALIC ACID TRAP TRANSPORTER PERMEASE PROTEIN SIAT-RELATED"/>
    <property type="match status" value="1"/>
</dbReference>
<evidence type="ECO:0000256" key="1">
    <source>
        <dbReference type="ARBA" id="ARBA00004429"/>
    </source>
</evidence>
<proteinExistence type="predicted"/>
<feature type="transmembrane region" description="Helical" evidence="9">
    <location>
        <begin position="291"/>
        <end position="322"/>
    </location>
</feature>
<dbReference type="InterPro" id="IPR010656">
    <property type="entry name" value="DctM"/>
</dbReference>
<feature type="transmembrane region" description="Helical" evidence="9">
    <location>
        <begin position="63"/>
        <end position="81"/>
    </location>
</feature>